<dbReference type="Pfam" id="PF25989">
    <property type="entry name" value="YknX_C"/>
    <property type="match status" value="1"/>
</dbReference>
<dbReference type="Pfam" id="PF25954">
    <property type="entry name" value="Beta-barrel_RND_2"/>
    <property type="match status" value="1"/>
</dbReference>
<dbReference type="Pfam" id="PF25973">
    <property type="entry name" value="BSH_CzcB"/>
    <property type="match status" value="1"/>
</dbReference>
<dbReference type="InterPro" id="IPR058637">
    <property type="entry name" value="YknX-like_C"/>
</dbReference>
<protein>
    <submittedName>
        <fullName evidence="5">Membrane fusion protein (Multidrug efflux system)</fullName>
    </submittedName>
</protein>
<dbReference type="InterPro" id="IPR058647">
    <property type="entry name" value="BSH_CzcB-like"/>
</dbReference>
<evidence type="ECO:0000256" key="1">
    <source>
        <dbReference type="ARBA" id="ARBA00009477"/>
    </source>
</evidence>
<dbReference type="GO" id="GO:0015562">
    <property type="term" value="F:efflux transmembrane transporter activity"/>
    <property type="evidence" value="ECO:0007669"/>
    <property type="project" value="TreeGrafter"/>
</dbReference>
<feature type="domain" description="YknX-like C-terminal permuted SH3-like" evidence="4">
    <location>
        <begin position="281"/>
        <end position="347"/>
    </location>
</feature>
<organism evidence="5 6">
    <name type="scientific">Chromatocurvus halotolerans</name>
    <dbReference type="NCBI Taxonomy" id="1132028"/>
    <lineage>
        <taxon>Bacteria</taxon>
        <taxon>Pseudomonadati</taxon>
        <taxon>Pseudomonadota</taxon>
        <taxon>Gammaproteobacteria</taxon>
        <taxon>Cellvibrionales</taxon>
        <taxon>Halieaceae</taxon>
        <taxon>Chromatocurvus</taxon>
    </lineage>
</organism>
<dbReference type="NCBIfam" id="TIGR01730">
    <property type="entry name" value="RND_mfp"/>
    <property type="match status" value="1"/>
</dbReference>
<dbReference type="PANTHER" id="PTHR30469">
    <property type="entry name" value="MULTIDRUG RESISTANCE PROTEIN MDTA"/>
    <property type="match status" value="1"/>
</dbReference>
<evidence type="ECO:0000313" key="5">
    <source>
        <dbReference type="EMBL" id="TCO77088.1"/>
    </source>
</evidence>
<reference evidence="5 6" key="1">
    <citation type="submission" date="2019-03" db="EMBL/GenBank/DDBJ databases">
        <title>Genomic Encyclopedia of Type Strains, Phase IV (KMG-IV): sequencing the most valuable type-strain genomes for metagenomic binning, comparative biology and taxonomic classification.</title>
        <authorList>
            <person name="Goeker M."/>
        </authorList>
    </citation>
    <scope>NUCLEOTIDE SEQUENCE [LARGE SCALE GENOMIC DNA]</scope>
    <source>
        <strain evidence="5 6">DSM 23344</strain>
    </source>
</reference>
<name>A0A4R2L3E8_9GAMM</name>
<comment type="similarity">
    <text evidence="1">Belongs to the membrane fusion protein (MFP) (TC 8.A.1) family.</text>
</comment>
<evidence type="ECO:0000259" key="3">
    <source>
        <dbReference type="Pfam" id="PF25973"/>
    </source>
</evidence>
<feature type="domain" description="CusB-like beta-barrel" evidence="2">
    <location>
        <begin position="203"/>
        <end position="274"/>
    </location>
</feature>
<keyword evidence="6" id="KW-1185">Reference proteome</keyword>
<dbReference type="Gene3D" id="2.40.30.170">
    <property type="match status" value="1"/>
</dbReference>
<sequence>MKKAIAAVVLVAVAGVVAWPKVSPLLSGETTNTSDNGARNGAPAVKTVRLEAAPFESRLTFNGTLIADSSIDIKSELRGKIDNIAFTDGQRVEAGELIVSIESGELAAELSSVREQLALAETNAERLQNLFASGSVTASERDDAVSRREVLKAEERRLAVRLEKTQLLAPFSGTLGLREVSLGDLIEADTLITTLQTIEDLKVDFSVPERYQALLEVGMSLSLWVSGYDQPFSARVRAISPRVDINTRTIMVRADVANGERKLLPGNYARVELINREEAALLVPSVAVLQSLEDVSVFTVQDGVAVRTEVKTGVRSDSHVQILQGLQAGDEVITQGIQSVRDGQRVDIRNAAGTS</sequence>
<proteinExistence type="inferred from homology"/>
<dbReference type="EMBL" id="SLWX01000003">
    <property type="protein sequence ID" value="TCO77088.1"/>
    <property type="molecule type" value="Genomic_DNA"/>
</dbReference>
<dbReference type="InterPro" id="IPR006143">
    <property type="entry name" value="RND_pump_MFP"/>
</dbReference>
<dbReference type="AlphaFoldDB" id="A0A4R2L3E8"/>
<dbReference type="FunFam" id="2.40.30.170:FF:000010">
    <property type="entry name" value="Efflux RND transporter periplasmic adaptor subunit"/>
    <property type="match status" value="1"/>
</dbReference>
<dbReference type="InterPro" id="IPR058792">
    <property type="entry name" value="Beta-barrel_RND_2"/>
</dbReference>
<comment type="caution">
    <text evidence="5">The sequence shown here is derived from an EMBL/GenBank/DDBJ whole genome shotgun (WGS) entry which is preliminary data.</text>
</comment>
<dbReference type="SUPFAM" id="SSF111369">
    <property type="entry name" value="HlyD-like secretion proteins"/>
    <property type="match status" value="1"/>
</dbReference>
<dbReference type="PANTHER" id="PTHR30469:SF11">
    <property type="entry name" value="BLL4320 PROTEIN"/>
    <property type="match status" value="1"/>
</dbReference>
<feature type="domain" description="CzcB-like barrel-sandwich hybrid" evidence="3">
    <location>
        <begin position="72"/>
        <end position="195"/>
    </location>
</feature>
<dbReference type="Gene3D" id="1.10.287.470">
    <property type="entry name" value="Helix hairpin bin"/>
    <property type="match status" value="1"/>
</dbReference>
<dbReference type="RefSeq" id="WP_162883887.1">
    <property type="nucleotide sequence ID" value="NZ_QQSW01000008.1"/>
</dbReference>
<accession>A0A4R2L3E8</accession>
<dbReference type="Gene3D" id="2.40.50.100">
    <property type="match status" value="1"/>
</dbReference>
<evidence type="ECO:0000259" key="2">
    <source>
        <dbReference type="Pfam" id="PF25954"/>
    </source>
</evidence>
<dbReference type="GO" id="GO:1990281">
    <property type="term" value="C:efflux pump complex"/>
    <property type="evidence" value="ECO:0007669"/>
    <property type="project" value="TreeGrafter"/>
</dbReference>
<dbReference type="Gene3D" id="2.40.420.20">
    <property type="match status" value="1"/>
</dbReference>
<gene>
    <name evidence="5" type="ORF">EV688_103102</name>
</gene>
<evidence type="ECO:0000259" key="4">
    <source>
        <dbReference type="Pfam" id="PF25989"/>
    </source>
</evidence>
<evidence type="ECO:0000313" key="6">
    <source>
        <dbReference type="Proteomes" id="UP000294980"/>
    </source>
</evidence>
<dbReference type="Proteomes" id="UP000294980">
    <property type="component" value="Unassembled WGS sequence"/>
</dbReference>